<dbReference type="OrthoDB" id="195502at2"/>
<sequence>MNKISGYIFTFLAIGVAGYAVVQYFIIGVDHAGLVQMKLMSLSKLSTFWYVMLFIHIAGSIVALAIGPFTLSATFREKSIIRHKRIGKLYMLGILFGGISGLYLAFYATGGLAGKLGFGSLSVFWLVSAYQALARIKANRVNDHQQWMIRNYSLTFAAVTLRIWLPLFMLVLGLERFELSYAIIAWLAWIPNIVIAELYIQRRLIKKQVSTLPAHPTVVE</sequence>
<protein>
    <submittedName>
        <fullName evidence="2">DUF2306 domain-containing protein</fullName>
    </submittedName>
</protein>
<feature type="transmembrane region" description="Helical" evidence="1">
    <location>
        <begin position="154"/>
        <end position="173"/>
    </location>
</feature>
<feature type="transmembrane region" description="Helical" evidence="1">
    <location>
        <begin position="7"/>
        <end position="27"/>
    </location>
</feature>
<evidence type="ECO:0000313" key="3">
    <source>
        <dbReference type="Proteomes" id="UP000317316"/>
    </source>
</evidence>
<evidence type="ECO:0000256" key="1">
    <source>
        <dbReference type="SAM" id="Phobius"/>
    </source>
</evidence>
<dbReference type="AlphaFoldDB" id="A0A544TCJ8"/>
<feature type="transmembrane region" description="Helical" evidence="1">
    <location>
        <begin position="179"/>
        <end position="200"/>
    </location>
</feature>
<proteinExistence type="predicted"/>
<name>A0A544TCJ8_9BACI</name>
<feature type="transmembrane region" description="Helical" evidence="1">
    <location>
        <begin position="47"/>
        <end position="69"/>
    </location>
</feature>
<feature type="transmembrane region" description="Helical" evidence="1">
    <location>
        <begin position="89"/>
        <end position="110"/>
    </location>
</feature>
<keyword evidence="3" id="KW-1185">Reference proteome</keyword>
<evidence type="ECO:0000313" key="2">
    <source>
        <dbReference type="EMBL" id="TQR15119.1"/>
    </source>
</evidence>
<dbReference type="InterPro" id="IPR018750">
    <property type="entry name" value="DUF2306_membrane"/>
</dbReference>
<dbReference type="EMBL" id="VDGH01000003">
    <property type="protein sequence ID" value="TQR15119.1"/>
    <property type="molecule type" value="Genomic_DNA"/>
</dbReference>
<keyword evidence="1" id="KW-0812">Transmembrane</keyword>
<comment type="caution">
    <text evidence="2">The sequence shown here is derived from an EMBL/GenBank/DDBJ whole genome shotgun (WGS) entry which is preliminary data.</text>
</comment>
<gene>
    <name evidence="2" type="ORF">FG382_06535</name>
</gene>
<dbReference type="RefSeq" id="WP_142538099.1">
    <property type="nucleotide sequence ID" value="NZ_BMIE01000001.1"/>
</dbReference>
<reference evidence="2 3" key="1">
    <citation type="submission" date="2019-05" db="EMBL/GenBank/DDBJ databases">
        <title>Psychrobacillus vulpis sp. nov., a new species isolated from feces of a red fox that inhabits in The Tablas de Daimiel Natural Park, Albacete, Spain.</title>
        <authorList>
            <person name="Rodriguez M."/>
            <person name="Reina J.C."/>
            <person name="Bejar V."/>
            <person name="Llamas I."/>
        </authorList>
    </citation>
    <scope>NUCLEOTIDE SEQUENCE [LARGE SCALE GENOMIC DNA]</scope>
    <source>
        <strain evidence="2 3">NEAU-3TGS17</strain>
    </source>
</reference>
<keyword evidence="1" id="KW-1133">Transmembrane helix</keyword>
<keyword evidence="1" id="KW-0472">Membrane</keyword>
<feature type="transmembrane region" description="Helical" evidence="1">
    <location>
        <begin position="116"/>
        <end position="133"/>
    </location>
</feature>
<accession>A0A544TCJ8</accession>
<dbReference type="Pfam" id="PF10067">
    <property type="entry name" value="DUF2306"/>
    <property type="match status" value="1"/>
</dbReference>
<dbReference type="Proteomes" id="UP000317316">
    <property type="component" value="Unassembled WGS sequence"/>
</dbReference>
<organism evidence="2 3">
    <name type="scientific">Psychrobacillus lasiicapitis</name>
    <dbReference type="NCBI Taxonomy" id="1636719"/>
    <lineage>
        <taxon>Bacteria</taxon>
        <taxon>Bacillati</taxon>
        <taxon>Bacillota</taxon>
        <taxon>Bacilli</taxon>
        <taxon>Bacillales</taxon>
        <taxon>Bacillaceae</taxon>
        <taxon>Psychrobacillus</taxon>
    </lineage>
</organism>